<comment type="similarity">
    <text evidence="1">Belongs to the short-chain dehydrogenases/reductases (SDR) family.</text>
</comment>
<dbReference type="PRINTS" id="PR00080">
    <property type="entry name" value="SDRFAMILY"/>
</dbReference>
<dbReference type="InterPro" id="IPR020904">
    <property type="entry name" value="Sc_DH/Rdtase_CS"/>
</dbReference>
<evidence type="ECO:0000313" key="5">
    <source>
        <dbReference type="EMBL" id="CAB5011431.1"/>
    </source>
</evidence>
<protein>
    <submittedName>
        <fullName evidence="5">Unannotated protein</fullName>
    </submittedName>
</protein>
<name>A0A6J7Q345_9ZZZZ</name>
<accession>A0A6J7Q345</accession>
<proteinExistence type="inferred from homology"/>
<dbReference type="FunFam" id="3.40.50.720:FF:000084">
    <property type="entry name" value="Short-chain dehydrogenase reductase"/>
    <property type="match status" value="1"/>
</dbReference>
<dbReference type="EMBL" id="CAEZYK010000022">
    <property type="protein sequence ID" value="CAB4720092.1"/>
    <property type="molecule type" value="Genomic_DNA"/>
</dbReference>
<evidence type="ECO:0000313" key="4">
    <source>
        <dbReference type="EMBL" id="CAB4968365.1"/>
    </source>
</evidence>
<dbReference type="AlphaFoldDB" id="A0A6J7Q345"/>
<dbReference type="InterPro" id="IPR036291">
    <property type="entry name" value="NAD(P)-bd_dom_sf"/>
</dbReference>
<gene>
    <name evidence="2" type="ORF">UFOPK2683_00550</name>
    <name evidence="3" type="ORF">UFOPK3605_00087</name>
    <name evidence="4" type="ORF">UFOPK3897_00091</name>
    <name evidence="5" type="ORF">UFOPK4121_00068</name>
</gene>
<dbReference type="EMBL" id="CAFBMM010000001">
    <property type="protein sequence ID" value="CAB4894046.1"/>
    <property type="molecule type" value="Genomic_DNA"/>
</dbReference>
<organism evidence="5">
    <name type="scientific">freshwater metagenome</name>
    <dbReference type="NCBI Taxonomy" id="449393"/>
    <lineage>
        <taxon>unclassified sequences</taxon>
        <taxon>metagenomes</taxon>
        <taxon>ecological metagenomes</taxon>
    </lineage>
</organism>
<dbReference type="Gene3D" id="3.40.50.720">
    <property type="entry name" value="NAD(P)-binding Rossmann-like Domain"/>
    <property type="match status" value="1"/>
</dbReference>
<dbReference type="EMBL" id="CAFBOF010000001">
    <property type="protein sequence ID" value="CAB4968365.1"/>
    <property type="molecule type" value="Genomic_DNA"/>
</dbReference>
<dbReference type="PANTHER" id="PTHR42760">
    <property type="entry name" value="SHORT-CHAIN DEHYDROGENASES/REDUCTASES FAMILY MEMBER"/>
    <property type="match status" value="1"/>
</dbReference>
<dbReference type="SUPFAM" id="SSF51735">
    <property type="entry name" value="NAD(P)-binding Rossmann-fold domains"/>
    <property type="match status" value="1"/>
</dbReference>
<reference evidence="5" key="1">
    <citation type="submission" date="2020-05" db="EMBL/GenBank/DDBJ databases">
        <authorList>
            <person name="Chiriac C."/>
            <person name="Salcher M."/>
            <person name="Ghai R."/>
            <person name="Kavagutti S V."/>
        </authorList>
    </citation>
    <scope>NUCLEOTIDE SEQUENCE</scope>
</reference>
<dbReference type="GO" id="GO:0016616">
    <property type="term" value="F:oxidoreductase activity, acting on the CH-OH group of donors, NAD or NADP as acceptor"/>
    <property type="evidence" value="ECO:0007669"/>
    <property type="project" value="TreeGrafter"/>
</dbReference>
<dbReference type="InterPro" id="IPR002347">
    <property type="entry name" value="SDR_fam"/>
</dbReference>
<evidence type="ECO:0000313" key="3">
    <source>
        <dbReference type="EMBL" id="CAB4894046.1"/>
    </source>
</evidence>
<dbReference type="CDD" id="cd05233">
    <property type="entry name" value="SDR_c"/>
    <property type="match status" value="1"/>
</dbReference>
<dbReference type="PRINTS" id="PR00081">
    <property type="entry name" value="GDHRDH"/>
</dbReference>
<dbReference type="Pfam" id="PF13561">
    <property type="entry name" value="adh_short_C2"/>
    <property type="match status" value="1"/>
</dbReference>
<dbReference type="EMBL" id="CAFBPQ010000001">
    <property type="protein sequence ID" value="CAB5011431.1"/>
    <property type="molecule type" value="Genomic_DNA"/>
</dbReference>
<dbReference type="PROSITE" id="PS00061">
    <property type="entry name" value="ADH_SHORT"/>
    <property type="match status" value="1"/>
</dbReference>
<evidence type="ECO:0000256" key="1">
    <source>
        <dbReference type="ARBA" id="ARBA00006484"/>
    </source>
</evidence>
<evidence type="ECO:0000313" key="2">
    <source>
        <dbReference type="EMBL" id="CAB4720092.1"/>
    </source>
</evidence>
<sequence length="251" mass="26282">MTRVVVVTGAGSGIGRATALEFARQGDQVACLDLNVESAQETVAMINRESLAPEATKSKAWQLDVANTDEVTQVIGQVVQDLGPIQVCCNVAGIGKFARSETQPVAEFRKILEVNLVGAFAVSQACLPSLLETQGCIVNVSSSAGLLGQPYNAAYSASKGGVSLMTRSMAVEYVRRGVRVNAVAPAGIDTPITDNFDFLEGTHPREYAKMMPPSGKMGTPEQVASLIAYLASPAAAYISGTIVPIDMTVTA</sequence>